<dbReference type="GO" id="GO:0003677">
    <property type="term" value="F:DNA binding"/>
    <property type="evidence" value="ECO:0007669"/>
    <property type="project" value="UniProtKB-UniRule"/>
</dbReference>
<dbReference type="STRING" id="1121432.SAMN02745219_01287"/>
<keyword evidence="4 6" id="KW-0238">DNA-binding</keyword>
<evidence type="ECO:0000256" key="2">
    <source>
        <dbReference type="ARBA" id="ARBA00008857"/>
    </source>
</evidence>
<evidence type="ECO:0000259" key="7">
    <source>
        <dbReference type="PROSITE" id="PS51898"/>
    </source>
</evidence>
<organism evidence="9 10">
    <name type="scientific">Desulfofundulus thermosubterraneus DSM 16057</name>
    <dbReference type="NCBI Taxonomy" id="1121432"/>
    <lineage>
        <taxon>Bacteria</taxon>
        <taxon>Bacillati</taxon>
        <taxon>Bacillota</taxon>
        <taxon>Clostridia</taxon>
        <taxon>Eubacteriales</taxon>
        <taxon>Peptococcaceae</taxon>
        <taxon>Desulfofundulus</taxon>
    </lineage>
</organism>
<feature type="domain" description="Tyr recombinase" evidence="7">
    <location>
        <begin position="132"/>
        <end position="316"/>
    </location>
</feature>
<dbReference type="PANTHER" id="PTHR30349">
    <property type="entry name" value="PHAGE INTEGRASE-RELATED"/>
    <property type="match status" value="1"/>
</dbReference>
<gene>
    <name evidence="9" type="ORF">SAMN02745219_01287</name>
</gene>
<dbReference type="RefSeq" id="WP_072868168.1">
    <property type="nucleotide sequence ID" value="NZ_FQZM01000014.1"/>
</dbReference>
<dbReference type="InterPro" id="IPR002104">
    <property type="entry name" value="Integrase_catalytic"/>
</dbReference>
<dbReference type="InterPro" id="IPR013762">
    <property type="entry name" value="Integrase-like_cat_sf"/>
</dbReference>
<dbReference type="InterPro" id="IPR010998">
    <property type="entry name" value="Integrase_recombinase_N"/>
</dbReference>
<keyword evidence="5" id="KW-0233">DNA recombination</keyword>
<dbReference type="InterPro" id="IPR004107">
    <property type="entry name" value="Integrase_SAM-like_N"/>
</dbReference>
<dbReference type="OrthoDB" id="107900at2"/>
<evidence type="ECO:0000313" key="9">
    <source>
        <dbReference type="EMBL" id="SHI89186.1"/>
    </source>
</evidence>
<proteinExistence type="inferred from homology"/>
<reference evidence="10" key="1">
    <citation type="submission" date="2016-11" db="EMBL/GenBank/DDBJ databases">
        <authorList>
            <person name="Varghese N."/>
            <person name="Submissions S."/>
        </authorList>
    </citation>
    <scope>NUCLEOTIDE SEQUENCE [LARGE SCALE GENOMIC DNA]</scope>
    <source>
        <strain evidence="10">DSM 16057</strain>
    </source>
</reference>
<accession>A0A1M6EUW9</accession>
<dbReference type="PROSITE" id="PS51898">
    <property type="entry name" value="TYR_RECOMBINASE"/>
    <property type="match status" value="1"/>
</dbReference>
<sequence length="316" mass="36604">MTNDSVKKSKTTAGAKSSEGVYRNLSAQLEKIWREAVKDTTHAMSKKSHFRYRESMKNFLWFCAEKFRLQKIANIGEKHLRAYVEYRRQEGISEKTLKNDLAAVRFFHRFTSSRNELPDNRALGLEKTPAGGKDRAWTEEEYRRMLEKAEKLGRADVVMAMKLARHAGLRIHECTRLTVGHVRDALKDGELEVKGKGGRVRRVPLRLELKVELERFLEERGGTRGEKIFVAPGEKTHRVIKSIQKFIERHREEITDRPITFHGLRHAYAREELACRLEHPEKYGFRRVSPERAAKLEVAELLGHGRPEVTSVYTGK</sequence>
<dbReference type="InterPro" id="IPR044068">
    <property type="entry name" value="CB"/>
</dbReference>
<evidence type="ECO:0000256" key="3">
    <source>
        <dbReference type="ARBA" id="ARBA00022908"/>
    </source>
</evidence>
<dbReference type="EMBL" id="FQZM01000014">
    <property type="protein sequence ID" value="SHI89186.1"/>
    <property type="molecule type" value="Genomic_DNA"/>
</dbReference>
<dbReference type="Gene3D" id="1.10.150.130">
    <property type="match status" value="1"/>
</dbReference>
<dbReference type="PANTHER" id="PTHR30349:SF41">
    <property type="entry name" value="INTEGRASE_RECOMBINASE PROTEIN MJ0367-RELATED"/>
    <property type="match status" value="1"/>
</dbReference>
<dbReference type="GO" id="GO:0015074">
    <property type="term" value="P:DNA integration"/>
    <property type="evidence" value="ECO:0007669"/>
    <property type="project" value="UniProtKB-KW"/>
</dbReference>
<dbReference type="Gene3D" id="1.10.443.10">
    <property type="entry name" value="Intergrase catalytic core"/>
    <property type="match status" value="1"/>
</dbReference>
<evidence type="ECO:0000256" key="4">
    <source>
        <dbReference type="ARBA" id="ARBA00023125"/>
    </source>
</evidence>
<evidence type="ECO:0000313" key="10">
    <source>
        <dbReference type="Proteomes" id="UP000184529"/>
    </source>
</evidence>
<dbReference type="InterPro" id="IPR050090">
    <property type="entry name" value="Tyrosine_recombinase_XerCD"/>
</dbReference>
<evidence type="ECO:0000256" key="5">
    <source>
        <dbReference type="ARBA" id="ARBA00023172"/>
    </source>
</evidence>
<evidence type="ECO:0000259" key="8">
    <source>
        <dbReference type="PROSITE" id="PS51900"/>
    </source>
</evidence>
<feature type="domain" description="Core-binding (CB)" evidence="8">
    <location>
        <begin position="24"/>
        <end position="112"/>
    </location>
</feature>
<dbReference type="Proteomes" id="UP000184529">
    <property type="component" value="Unassembled WGS sequence"/>
</dbReference>
<evidence type="ECO:0000256" key="1">
    <source>
        <dbReference type="ARBA" id="ARBA00003283"/>
    </source>
</evidence>
<evidence type="ECO:0000256" key="6">
    <source>
        <dbReference type="PROSITE-ProRule" id="PRU01248"/>
    </source>
</evidence>
<dbReference type="SUPFAM" id="SSF56349">
    <property type="entry name" value="DNA breaking-rejoining enzymes"/>
    <property type="match status" value="1"/>
</dbReference>
<keyword evidence="10" id="KW-1185">Reference proteome</keyword>
<dbReference type="InterPro" id="IPR011010">
    <property type="entry name" value="DNA_brk_join_enz"/>
</dbReference>
<name>A0A1M6EUW9_9FIRM</name>
<comment type="similarity">
    <text evidence="2">Belongs to the 'phage' integrase family.</text>
</comment>
<protein>
    <submittedName>
        <fullName evidence="9">Site-specific recombinase XerD</fullName>
    </submittedName>
</protein>
<dbReference type="AlphaFoldDB" id="A0A1M6EUW9"/>
<dbReference type="GO" id="GO:0006310">
    <property type="term" value="P:DNA recombination"/>
    <property type="evidence" value="ECO:0007669"/>
    <property type="project" value="UniProtKB-KW"/>
</dbReference>
<dbReference type="Pfam" id="PF00589">
    <property type="entry name" value="Phage_integrase"/>
    <property type="match status" value="1"/>
</dbReference>
<keyword evidence="3" id="KW-0229">DNA integration</keyword>
<comment type="function">
    <text evidence="1">Site-specific tyrosine recombinase, which acts by catalyzing the cutting and rejoining of the recombining DNA molecules.</text>
</comment>
<dbReference type="PROSITE" id="PS51900">
    <property type="entry name" value="CB"/>
    <property type="match status" value="1"/>
</dbReference>
<dbReference type="Pfam" id="PF02899">
    <property type="entry name" value="Phage_int_SAM_1"/>
    <property type="match status" value="1"/>
</dbReference>